<dbReference type="Pfam" id="PF13377">
    <property type="entry name" value="Peripla_BP_3"/>
    <property type="match status" value="1"/>
</dbReference>
<reference evidence="6 7" key="1">
    <citation type="submission" date="2020-07" db="EMBL/GenBank/DDBJ databases">
        <authorList>
            <person name="Feng X."/>
        </authorList>
    </citation>
    <scope>NUCLEOTIDE SEQUENCE [LARGE SCALE GENOMIC DNA]</scope>
    <source>
        <strain evidence="6 7">JCM31066</strain>
    </source>
</reference>
<evidence type="ECO:0000313" key="7">
    <source>
        <dbReference type="Proteomes" id="UP000546464"/>
    </source>
</evidence>
<dbReference type="InterPro" id="IPR046335">
    <property type="entry name" value="LacI/GalR-like_sensor"/>
</dbReference>
<evidence type="ECO:0000256" key="2">
    <source>
        <dbReference type="ARBA" id="ARBA00023015"/>
    </source>
</evidence>
<dbReference type="PANTHER" id="PTHR30146:SF148">
    <property type="entry name" value="HTH-TYPE TRANSCRIPTIONAL REPRESSOR PURR-RELATED"/>
    <property type="match status" value="1"/>
</dbReference>
<evidence type="ECO:0000256" key="3">
    <source>
        <dbReference type="ARBA" id="ARBA00023125"/>
    </source>
</evidence>
<keyword evidence="7" id="KW-1185">Reference proteome</keyword>
<gene>
    <name evidence="6" type="ORF">H5P28_04415</name>
</gene>
<dbReference type="SUPFAM" id="SSF47413">
    <property type="entry name" value="lambda repressor-like DNA-binding domains"/>
    <property type="match status" value="1"/>
</dbReference>
<dbReference type="InterPro" id="IPR028082">
    <property type="entry name" value="Peripla_BP_I"/>
</dbReference>
<evidence type="ECO:0000313" key="6">
    <source>
        <dbReference type="EMBL" id="MBC2593499.1"/>
    </source>
</evidence>
<keyword evidence="1" id="KW-0678">Repressor</keyword>
<dbReference type="GO" id="GO:0000976">
    <property type="term" value="F:transcription cis-regulatory region binding"/>
    <property type="evidence" value="ECO:0007669"/>
    <property type="project" value="TreeGrafter"/>
</dbReference>
<dbReference type="PROSITE" id="PS50932">
    <property type="entry name" value="HTH_LACI_2"/>
    <property type="match status" value="1"/>
</dbReference>
<dbReference type="InterPro" id="IPR010982">
    <property type="entry name" value="Lambda_DNA-bd_dom_sf"/>
</dbReference>
<evidence type="ECO:0000256" key="4">
    <source>
        <dbReference type="ARBA" id="ARBA00023163"/>
    </source>
</evidence>
<evidence type="ECO:0000259" key="5">
    <source>
        <dbReference type="PROSITE" id="PS50932"/>
    </source>
</evidence>
<dbReference type="EMBL" id="JACHVB010000013">
    <property type="protein sequence ID" value="MBC2593499.1"/>
    <property type="molecule type" value="Genomic_DNA"/>
</dbReference>
<keyword evidence="2" id="KW-0805">Transcription regulation</keyword>
<feature type="domain" description="HTH lacI-type" evidence="5">
    <location>
        <begin position="5"/>
        <end position="59"/>
    </location>
</feature>
<sequence>MAPRRTQRDIAERLGLHVTTVSKALRGDERIAQATRERIRREAENIGYVPDPALSSLIAYRQRKSTAYRASIGWIFNHDRQTDMSIFPGYADILRGARERARRLGYAVDEFWLHEDGLSEKRLAAILDTRHIAGVVIAPQMRRGTPLHLPWHRLAAVSIGHTLLEPELPVVATDHFRAMTSLLDTLRKRDYRRIGLALWREDNERMDRRAQSAFLAYSEGLDVTVALYEQLERERFLDWVNKHELDAVVVRDATPLDWLTQAGYRVPEQIGVAAYTLPGEHARLSGIYHNHARVGELAVDRLAQMLQFGERGLPECPDRLLVSASWREGGTVRLSPAMTHPYDNKGRFTEELG</sequence>
<protein>
    <submittedName>
        <fullName evidence="6">LacI family DNA-binding transcriptional regulator</fullName>
    </submittedName>
</protein>
<name>A0A842HBH1_9BACT</name>
<dbReference type="RefSeq" id="WP_185674500.1">
    <property type="nucleotide sequence ID" value="NZ_JACHVB010000013.1"/>
</dbReference>
<dbReference type="Gene3D" id="1.10.260.40">
    <property type="entry name" value="lambda repressor-like DNA-binding domains"/>
    <property type="match status" value="1"/>
</dbReference>
<keyword evidence="3 6" id="KW-0238">DNA-binding</keyword>
<dbReference type="InterPro" id="IPR000843">
    <property type="entry name" value="HTH_LacI"/>
</dbReference>
<dbReference type="GO" id="GO:0003700">
    <property type="term" value="F:DNA-binding transcription factor activity"/>
    <property type="evidence" value="ECO:0007669"/>
    <property type="project" value="TreeGrafter"/>
</dbReference>
<proteinExistence type="predicted"/>
<dbReference type="AlphaFoldDB" id="A0A842HBH1"/>
<dbReference type="PANTHER" id="PTHR30146">
    <property type="entry name" value="LACI-RELATED TRANSCRIPTIONAL REPRESSOR"/>
    <property type="match status" value="1"/>
</dbReference>
<dbReference type="SUPFAM" id="SSF53822">
    <property type="entry name" value="Periplasmic binding protein-like I"/>
    <property type="match status" value="1"/>
</dbReference>
<organism evidence="6 7">
    <name type="scientific">Ruficoccus amylovorans</name>
    <dbReference type="NCBI Taxonomy" id="1804625"/>
    <lineage>
        <taxon>Bacteria</taxon>
        <taxon>Pseudomonadati</taxon>
        <taxon>Verrucomicrobiota</taxon>
        <taxon>Opitutia</taxon>
        <taxon>Puniceicoccales</taxon>
        <taxon>Cerasicoccaceae</taxon>
        <taxon>Ruficoccus</taxon>
    </lineage>
</organism>
<evidence type="ECO:0000256" key="1">
    <source>
        <dbReference type="ARBA" id="ARBA00022491"/>
    </source>
</evidence>
<dbReference type="Pfam" id="PF00356">
    <property type="entry name" value="LacI"/>
    <property type="match status" value="1"/>
</dbReference>
<dbReference type="Proteomes" id="UP000546464">
    <property type="component" value="Unassembled WGS sequence"/>
</dbReference>
<keyword evidence="4" id="KW-0804">Transcription</keyword>
<dbReference type="SMART" id="SM00354">
    <property type="entry name" value="HTH_LACI"/>
    <property type="match status" value="1"/>
</dbReference>
<comment type="caution">
    <text evidence="6">The sequence shown here is derived from an EMBL/GenBank/DDBJ whole genome shotgun (WGS) entry which is preliminary data.</text>
</comment>
<dbReference type="CDD" id="cd01392">
    <property type="entry name" value="HTH_LacI"/>
    <property type="match status" value="1"/>
</dbReference>
<dbReference type="Gene3D" id="3.40.50.2300">
    <property type="match status" value="2"/>
</dbReference>
<accession>A0A842HBH1</accession>